<keyword evidence="2" id="KW-1185">Reference proteome</keyword>
<evidence type="ECO:0000313" key="2">
    <source>
        <dbReference type="Proteomes" id="UP000821845"/>
    </source>
</evidence>
<reference evidence="1" key="1">
    <citation type="submission" date="2020-05" db="EMBL/GenBank/DDBJ databases">
        <title>Large-scale comparative analyses of tick genomes elucidate their genetic diversity and vector capacities.</title>
        <authorList>
            <person name="Jia N."/>
            <person name="Wang J."/>
            <person name="Shi W."/>
            <person name="Du L."/>
            <person name="Sun Y."/>
            <person name="Zhan W."/>
            <person name="Jiang J."/>
            <person name="Wang Q."/>
            <person name="Zhang B."/>
            <person name="Ji P."/>
            <person name="Sakyi L.B."/>
            <person name="Cui X."/>
            <person name="Yuan T."/>
            <person name="Jiang B."/>
            <person name="Yang W."/>
            <person name="Lam T.T.-Y."/>
            <person name="Chang Q."/>
            <person name="Ding S."/>
            <person name="Wang X."/>
            <person name="Zhu J."/>
            <person name="Ruan X."/>
            <person name="Zhao L."/>
            <person name="Wei J."/>
            <person name="Que T."/>
            <person name="Du C."/>
            <person name="Cheng J."/>
            <person name="Dai P."/>
            <person name="Han X."/>
            <person name="Huang E."/>
            <person name="Gao Y."/>
            <person name="Liu J."/>
            <person name="Shao H."/>
            <person name="Ye R."/>
            <person name="Li L."/>
            <person name="Wei W."/>
            <person name="Wang X."/>
            <person name="Wang C."/>
            <person name="Yang T."/>
            <person name="Huo Q."/>
            <person name="Li W."/>
            <person name="Guo W."/>
            <person name="Chen H."/>
            <person name="Zhou L."/>
            <person name="Ni X."/>
            <person name="Tian J."/>
            <person name="Zhou Y."/>
            <person name="Sheng Y."/>
            <person name="Liu T."/>
            <person name="Pan Y."/>
            <person name="Xia L."/>
            <person name="Li J."/>
            <person name="Zhao F."/>
            <person name="Cao W."/>
        </authorList>
    </citation>
    <scope>NUCLEOTIDE SEQUENCE</scope>
    <source>
        <strain evidence="1">Hyas-2018</strain>
    </source>
</reference>
<organism evidence="1 2">
    <name type="scientific">Hyalomma asiaticum</name>
    <name type="common">Tick</name>
    <dbReference type="NCBI Taxonomy" id="266040"/>
    <lineage>
        <taxon>Eukaryota</taxon>
        <taxon>Metazoa</taxon>
        <taxon>Ecdysozoa</taxon>
        <taxon>Arthropoda</taxon>
        <taxon>Chelicerata</taxon>
        <taxon>Arachnida</taxon>
        <taxon>Acari</taxon>
        <taxon>Parasitiformes</taxon>
        <taxon>Ixodida</taxon>
        <taxon>Ixodoidea</taxon>
        <taxon>Ixodidae</taxon>
        <taxon>Hyalomminae</taxon>
        <taxon>Hyalomma</taxon>
    </lineage>
</organism>
<comment type="caution">
    <text evidence="1">The sequence shown here is derived from an EMBL/GenBank/DDBJ whole genome shotgun (WGS) entry which is preliminary data.</text>
</comment>
<protein>
    <submittedName>
        <fullName evidence="1">Uncharacterized protein</fullName>
    </submittedName>
</protein>
<evidence type="ECO:0000313" key="1">
    <source>
        <dbReference type="EMBL" id="KAH6933340.1"/>
    </source>
</evidence>
<dbReference type="Proteomes" id="UP000821845">
    <property type="component" value="Chromosome 4"/>
</dbReference>
<name>A0ACB7SF72_HYAAI</name>
<accession>A0ACB7SF72</accession>
<dbReference type="EMBL" id="CM023484">
    <property type="protein sequence ID" value="KAH6933340.1"/>
    <property type="molecule type" value="Genomic_DNA"/>
</dbReference>
<gene>
    <name evidence="1" type="ORF">HPB50_014354</name>
</gene>
<proteinExistence type="predicted"/>
<sequence>MPAKAAPHQPEGKVSNGNSELSALPRNQGQPVGQKPLVMSQPGVPRAASQPLQKPPAHPLAQPVVQPSFQEEQQPGQLGLNPEPLSQVKGQLAQPKLGHSAASEQGYRPPDAASLPISGRLPQPPIAGHIQDQLESAGKPVEQPPVQLQPAAGNQGPPVLPAPNIAKPQQSAAELENVAGLEKVPIGNGAAPAKAGSSHAGAAFKKALDELEDGNELEGAAVKVLSNKVPNNGGDALVGGHGEKVPRAKLARPNQHQQLAAGGIGGGEDDLDYANAAVKDDDAAEDQEDDGPFGADLGRGKPMPDAADFEDQNTLTSSSAVKSIVRMDLPTYSGYHDLVSANEYLDRMLTYQQATGLSDSEMLERLGPVSLTDQAARWFRFTGHKSRTL</sequence>